<comment type="caution">
    <text evidence="1">The sequence shown here is derived from an EMBL/GenBank/DDBJ whole genome shotgun (WGS) entry which is preliminary data.</text>
</comment>
<sequence length="91" mass="10157">MPAKAHDRKQCPFVVRIYSQRLTICGEAMGSWGNHIEVKEGRGVPLMAPEFVREFGCRDDDSVSLDAGEEFSDDAFQVGQILRVAEKLSVE</sequence>
<name>A0AA88TGY3_9TELE</name>
<evidence type="ECO:0000313" key="1">
    <source>
        <dbReference type="EMBL" id="KAK2876321.1"/>
    </source>
</evidence>
<proteinExistence type="predicted"/>
<accession>A0AA88TGY3</accession>
<keyword evidence="2" id="KW-1185">Reference proteome</keyword>
<gene>
    <name evidence="1" type="ORF">Q8A67_020417</name>
</gene>
<dbReference type="AlphaFoldDB" id="A0AA88TGY3"/>
<evidence type="ECO:0000313" key="2">
    <source>
        <dbReference type="Proteomes" id="UP001187343"/>
    </source>
</evidence>
<dbReference type="EMBL" id="JAUYZG010000020">
    <property type="protein sequence ID" value="KAK2876321.1"/>
    <property type="molecule type" value="Genomic_DNA"/>
</dbReference>
<organism evidence="1 2">
    <name type="scientific">Cirrhinus molitorella</name>
    <name type="common">mud carp</name>
    <dbReference type="NCBI Taxonomy" id="172907"/>
    <lineage>
        <taxon>Eukaryota</taxon>
        <taxon>Metazoa</taxon>
        <taxon>Chordata</taxon>
        <taxon>Craniata</taxon>
        <taxon>Vertebrata</taxon>
        <taxon>Euteleostomi</taxon>
        <taxon>Actinopterygii</taxon>
        <taxon>Neopterygii</taxon>
        <taxon>Teleostei</taxon>
        <taxon>Ostariophysi</taxon>
        <taxon>Cypriniformes</taxon>
        <taxon>Cyprinidae</taxon>
        <taxon>Labeoninae</taxon>
        <taxon>Labeonini</taxon>
        <taxon>Cirrhinus</taxon>
    </lineage>
</organism>
<dbReference type="Proteomes" id="UP001187343">
    <property type="component" value="Unassembled WGS sequence"/>
</dbReference>
<protein>
    <submittedName>
        <fullName evidence="1">Uncharacterized protein</fullName>
    </submittedName>
</protein>
<reference evidence="1" key="1">
    <citation type="submission" date="2023-08" db="EMBL/GenBank/DDBJ databases">
        <title>Chromosome-level Genome Assembly of mud carp (Cirrhinus molitorella).</title>
        <authorList>
            <person name="Liu H."/>
        </authorList>
    </citation>
    <scope>NUCLEOTIDE SEQUENCE</scope>
    <source>
        <strain evidence="1">Prfri</strain>
        <tissue evidence="1">Muscle</tissue>
    </source>
</reference>